<feature type="transmembrane region" description="Helical" evidence="5">
    <location>
        <begin position="6"/>
        <end position="27"/>
    </location>
</feature>
<dbReference type="Pfam" id="PF24961">
    <property type="entry name" value="NfeD_membrane"/>
    <property type="match status" value="1"/>
</dbReference>
<reference evidence="9 10" key="1">
    <citation type="submission" date="2019-07" db="EMBL/GenBank/DDBJ databases">
        <title>Whole genome shotgun sequence of Cerasibacillus quisquiliarum NBRC 102429.</title>
        <authorList>
            <person name="Hosoyama A."/>
            <person name="Uohara A."/>
            <person name="Ohji S."/>
            <person name="Ichikawa N."/>
        </authorList>
    </citation>
    <scope>NUCLEOTIDE SEQUENCE [LARGE SCALE GENOMIC DNA]</scope>
    <source>
        <strain evidence="9 10">NBRC 102429</strain>
    </source>
</reference>
<evidence type="ECO:0000256" key="5">
    <source>
        <dbReference type="SAM" id="Phobius"/>
    </source>
</evidence>
<dbReference type="PANTHER" id="PTHR33507">
    <property type="entry name" value="INNER MEMBRANE PROTEIN YBBJ"/>
    <property type="match status" value="1"/>
</dbReference>
<dbReference type="InterPro" id="IPR056738">
    <property type="entry name" value="NfeD1b_N"/>
</dbReference>
<evidence type="ECO:0000256" key="3">
    <source>
        <dbReference type="ARBA" id="ARBA00022989"/>
    </source>
</evidence>
<dbReference type="RefSeq" id="WP_146936912.1">
    <property type="nucleotide sequence ID" value="NZ_BJXW01000012.1"/>
</dbReference>
<organism evidence="9 10">
    <name type="scientific">Cerasibacillus quisquiliarum</name>
    <dbReference type="NCBI Taxonomy" id="227865"/>
    <lineage>
        <taxon>Bacteria</taxon>
        <taxon>Bacillati</taxon>
        <taxon>Bacillota</taxon>
        <taxon>Bacilli</taxon>
        <taxon>Bacillales</taxon>
        <taxon>Bacillaceae</taxon>
        <taxon>Cerasibacillus</taxon>
    </lineage>
</organism>
<evidence type="ECO:0000256" key="1">
    <source>
        <dbReference type="ARBA" id="ARBA00004141"/>
    </source>
</evidence>
<dbReference type="Pfam" id="PF25145">
    <property type="entry name" value="NfeD1b_N"/>
    <property type="match status" value="1"/>
</dbReference>
<comment type="caution">
    <text evidence="9">The sequence shown here is derived from an EMBL/GenBank/DDBJ whole genome shotgun (WGS) entry which is preliminary data.</text>
</comment>
<feature type="transmembrane region" description="Helical" evidence="5">
    <location>
        <begin position="310"/>
        <end position="329"/>
    </location>
</feature>
<dbReference type="AlphaFoldDB" id="A0A511UZ83"/>
<feature type="transmembrane region" description="Helical" evidence="5">
    <location>
        <begin position="236"/>
        <end position="256"/>
    </location>
</feature>
<dbReference type="InterPro" id="IPR012340">
    <property type="entry name" value="NA-bd_OB-fold"/>
</dbReference>
<dbReference type="Gene3D" id="3.90.226.10">
    <property type="entry name" value="2-enoyl-CoA Hydratase, Chain A, domain 1"/>
    <property type="match status" value="1"/>
</dbReference>
<feature type="domain" description="NfeD integral membrane" evidence="7">
    <location>
        <begin position="242"/>
        <end position="355"/>
    </location>
</feature>
<evidence type="ECO:0000313" key="10">
    <source>
        <dbReference type="Proteomes" id="UP000321491"/>
    </source>
</evidence>
<sequence length="442" mass="47529">MIKRILVAYIMIVTVMFGILISDRIFVKADDAGRGKLVYIIPVEKEVERGLEAFMKRMTDEAIEEGANHIIFEIDTPGGRVDAAGHIANMLQNLDIETTSFIINDALSAGSYIALNTDNIYMKPHATMGASGVITSDGNAAEKKAQSAWIAKMGEAAESKGRDPLYAKAMADESIDLPEYGAKKGEYLTLGAKNALKVKYAEGIVNNRTELLYELGLDKATIVETEPTFAEEIARFLTNPIVVPILLSIASLGLIVELYSPGFGVPGTMGLVSLILFFYGHVVAGLAGMEAILLLIIGIALIITEFFVPGGILGLLGGGAIVGSLFISGASVSHMALSIFIALVVAIIASVILFKKMGLEKGLFRHIILKDSTTTEEGYVAHVNRLELIGLEGQTLTGLRPSGRAVFQDETLDVISEGTFIKKDERVKIVKVEGARIVVRKI</sequence>
<gene>
    <name evidence="9" type="primary">yqeZ</name>
    <name evidence="9" type="ORF">CQU01_12990</name>
</gene>
<evidence type="ECO:0000256" key="4">
    <source>
        <dbReference type="ARBA" id="ARBA00023136"/>
    </source>
</evidence>
<evidence type="ECO:0000259" key="7">
    <source>
        <dbReference type="Pfam" id="PF24961"/>
    </source>
</evidence>
<dbReference type="InterPro" id="IPR029045">
    <property type="entry name" value="ClpP/crotonase-like_dom_sf"/>
</dbReference>
<evidence type="ECO:0000259" key="6">
    <source>
        <dbReference type="Pfam" id="PF01957"/>
    </source>
</evidence>
<dbReference type="EMBL" id="BJXW01000012">
    <property type="protein sequence ID" value="GEN31061.1"/>
    <property type="molecule type" value="Genomic_DNA"/>
</dbReference>
<dbReference type="CDD" id="cd07021">
    <property type="entry name" value="Clp_protease_NfeD_like"/>
    <property type="match status" value="1"/>
</dbReference>
<feature type="transmembrane region" description="Helical" evidence="5">
    <location>
        <begin position="335"/>
        <end position="354"/>
    </location>
</feature>
<dbReference type="InterPro" id="IPR056739">
    <property type="entry name" value="NfeD_membrane"/>
</dbReference>
<dbReference type="InterPro" id="IPR052165">
    <property type="entry name" value="Membrane_assoc_protease"/>
</dbReference>
<comment type="subcellular location">
    <subcellularLocation>
        <location evidence="1">Membrane</location>
        <topology evidence="1">Multi-pass membrane protein</topology>
    </subcellularLocation>
</comment>
<protein>
    <submittedName>
        <fullName evidence="9">Uncharacterized protein</fullName>
    </submittedName>
</protein>
<proteinExistence type="predicted"/>
<dbReference type="OrthoDB" id="9806253at2"/>
<keyword evidence="10" id="KW-1185">Reference proteome</keyword>
<evidence type="ECO:0000313" key="9">
    <source>
        <dbReference type="EMBL" id="GEN31061.1"/>
    </source>
</evidence>
<dbReference type="SUPFAM" id="SSF52096">
    <property type="entry name" value="ClpP/crotonase"/>
    <property type="match status" value="1"/>
</dbReference>
<dbReference type="Gene3D" id="2.40.50.140">
    <property type="entry name" value="Nucleic acid-binding proteins"/>
    <property type="match status" value="1"/>
</dbReference>
<feature type="domain" description="NfeD-like C-terminal" evidence="6">
    <location>
        <begin position="387"/>
        <end position="441"/>
    </location>
</feature>
<evidence type="ECO:0000256" key="2">
    <source>
        <dbReference type="ARBA" id="ARBA00022692"/>
    </source>
</evidence>
<keyword evidence="2 5" id="KW-0812">Transmembrane</keyword>
<accession>A0A511UZ83</accession>
<feature type="domain" description="NfeD1b N-terminal" evidence="8">
    <location>
        <begin position="38"/>
        <end position="224"/>
    </location>
</feature>
<feature type="transmembrane region" description="Helical" evidence="5">
    <location>
        <begin position="276"/>
        <end position="303"/>
    </location>
</feature>
<keyword evidence="3 5" id="KW-1133">Transmembrane helix</keyword>
<evidence type="ECO:0000259" key="8">
    <source>
        <dbReference type="Pfam" id="PF25145"/>
    </source>
</evidence>
<dbReference type="Pfam" id="PF01957">
    <property type="entry name" value="NfeD"/>
    <property type="match status" value="1"/>
</dbReference>
<dbReference type="InterPro" id="IPR002810">
    <property type="entry name" value="NfeD-like_C"/>
</dbReference>
<dbReference type="Proteomes" id="UP000321491">
    <property type="component" value="Unassembled WGS sequence"/>
</dbReference>
<dbReference type="GO" id="GO:0005886">
    <property type="term" value="C:plasma membrane"/>
    <property type="evidence" value="ECO:0007669"/>
    <property type="project" value="TreeGrafter"/>
</dbReference>
<dbReference type="PANTHER" id="PTHR33507:SF3">
    <property type="entry name" value="INNER MEMBRANE PROTEIN YBBJ"/>
    <property type="match status" value="1"/>
</dbReference>
<keyword evidence="4 5" id="KW-0472">Membrane</keyword>
<name>A0A511UZ83_9BACI</name>